<dbReference type="InterPro" id="IPR036812">
    <property type="entry name" value="NAD(P)_OxRdtase_dom_sf"/>
</dbReference>
<name>A0A0M0LDR8_9BACL</name>
<dbReference type="PATRIC" id="fig|263475.3.peg.3754"/>
<dbReference type="Pfam" id="PF00248">
    <property type="entry name" value="Aldo_ket_red"/>
    <property type="match status" value="1"/>
</dbReference>
<protein>
    <submittedName>
        <fullName evidence="2">Oxidoreductase</fullName>
    </submittedName>
</protein>
<organism evidence="2 3">
    <name type="scientific">Viridibacillus arvi</name>
    <dbReference type="NCBI Taxonomy" id="263475"/>
    <lineage>
        <taxon>Bacteria</taxon>
        <taxon>Bacillati</taxon>
        <taxon>Bacillota</taxon>
        <taxon>Bacilli</taxon>
        <taxon>Bacillales</taxon>
        <taxon>Caryophanaceae</taxon>
        <taxon>Viridibacillus</taxon>
    </lineage>
</organism>
<evidence type="ECO:0000313" key="3">
    <source>
        <dbReference type="Proteomes" id="UP000036867"/>
    </source>
</evidence>
<sequence length="298" mass="33518">MKSRKLGNSDLNISEIGLGCMSLPTDEKTAKWIVDAAVDHGITYFDTADLYDKGINEEIIGKALNGKRKDIILATKVGNVWNKEGEGWYWDPSKKNIEHQVKESLRRLQTDYIDLYQLHGGTIEDPWDEIIEAFDHLKKEGTIRAYGISSIRPNVIKEFLPKSDAVSVMMQYSLLDRRPEEWFDVLEENNASIVTRGSLAKGLLTNEWSNRLAKANGYQTYSQDELHATLEELANNSKDVHAAALAYVLQSPIVASAVIGASSKEQLEATILAYNNAHSIYATELKKLTKIDMYNAHR</sequence>
<gene>
    <name evidence="2" type="ORF">AMD00_12490</name>
</gene>
<dbReference type="GeneID" id="301136909"/>
<dbReference type="RefSeq" id="WP_053417383.1">
    <property type="nucleotide sequence ID" value="NZ_LILB01000005.1"/>
</dbReference>
<proteinExistence type="predicted"/>
<dbReference type="EMBL" id="LILB01000005">
    <property type="protein sequence ID" value="KOO49194.1"/>
    <property type="molecule type" value="Genomic_DNA"/>
</dbReference>
<dbReference type="PRINTS" id="PR00069">
    <property type="entry name" value="ALDKETRDTASE"/>
</dbReference>
<dbReference type="Gene3D" id="3.20.20.100">
    <property type="entry name" value="NADP-dependent oxidoreductase domain"/>
    <property type="match status" value="1"/>
</dbReference>
<reference evidence="3" key="1">
    <citation type="submission" date="2015-08" db="EMBL/GenBank/DDBJ databases">
        <title>Fjat-10028 dsm 16317.</title>
        <authorList>
            <person name="Liu B."/>
            <person name="Wang J."/>
            <person name="Zhu Y."/>
            <person name="Liu G."/>
            <person name="Chen Q."/>
            <person name="Chen Z."/>
            <person name="Lan J."/>
            <person name="Che J."/>
            <person name="Ge C."/>
            <person name="Shi H."/>
            <person name="Pan Z."/>
            <person name="Liu X."/>
        </authorList>
    </citation>
    <scope>NUCLEOTIDE SEQUENCE [LARGE SCALE GENOMIC DNA]</scope>
    <source>
        <strain evidence="3">DSM 16317</strain>
    </source>
</reference>
<dbReference type="AlphaFoldDB" id="A0A0M0LDR8"/>
<dbReference type="SUPFAM" id="SSF51430">
    <property type="entry name" value="NAD(P)-linked oxidoreductase"/>
    <property type="match status" value="1"/>
</dbReference>
<dbReference type="PANTHER" id="PTHR43312">
    <property type="entry name" value="D-THREO-ALDOSE 1-DEHYDROGENASE"/>
    <property type="match status" value="1"/>
</dbReference>
<evidence type="ECO:0000259" key="1">
    <source>
        <dbReference type="Pfam" id="PF00248"/>
    </source>
</evidence>
<dbReference type="CDD" id="cd19086">
    <property type="entry name" value="AKR_AKR11C1"/>
    <property type="match status" value="1"/>
</dbReference>
<dbReference type="GO" id="GO:0016491">
    <property type="term" value="F:oxidoreductase activity"/>
    <property type="evidence" value="ECO:0007669"/>
    <property type="project" value="InterPro"/>
</dbReference>
<evidence type="ECO:0000313" key="2">
    <source>
        <dbReference type="EMBL" id="KOO49194.1"/>
    </source>
</evidence>
<dbReference type="OrthoDB" id="9773828at2"/>
<comment type="caution">
    <text evidence="2">The sequence shown here is derived from an EMBL/GenBank/DDBJ whole genome shotgun (WGS) entry which is preliminary data.</text>
</comment>
<feature type="domain" description="NADP-dependent oxidoreductase" evidence="1">
    <location>
        <begin position="15"/>
        <end position="277"/>
    </location>
</feature>
<accession>A0A0M0LDR8</accession>
<keyword evidence="3" id="KW-1185">Reference proteome</keyword>
<dbReference type="Proteomes" id="UP000036867">
    <property type="component" value="Unassembled WGS sequence"/>
</dbReference>
<dbReference type="PANTHER" id="PTHR43312:SF1">
    <property type="entry name" value="NADP-DEPENDENT OXIDOREDUCTASE DOMAIN-CONTAINING PROTEIN"/>
    <property type="match status" value="1"/>
</dbReference>
<dbReference type="STRING" id="263475.AMD00_12490"/>
<dbReference type="InterPro" id="IPR020471">
    <property type="entry name" value="AKR"/>
</dbReference>
<dbReference type="InterPro" id="IPR053135">
    <property type="entry name" value="AKR2_Oxidoreductase"/>
</dbReference>
<dbReference type="InterPro" id="IPR023210">
    <property type="entry name" value="NADP_OxRdtase_dom"/>
</dbReference>